<sequence length="193" mass="22569">MKKISEKIAIYINDNVNQSFPLNKLRYGIELFLSQSILIISMVLISLMINKLNSVMQFMIPLIFIRTFCGGYHTKTFFECFIITNSICFFSVFFAEYYINPIFYLFLSIISLIIIFIFTPLINHDTNLPRKKINCFIAYIISSFFSLFVLLPIDILNINKNIISLVLVAVAISLLIQYFIKKNRTFYLLQLFS</sequence>
<evidence type="ECO:0000256" key="1">
    <source>
        <dbReference type="ARBA" id="ARBA00022475"/>
    </source>
</evidence>
<dbReference type="GO" id="GO:0009372">
    <property type="term" value="P:quorum sensing"/>
    <property type="evidence" value="ECO:0007669"/>
    <property type="project" value="UniProtKB-KW"/>
</dbReference>
<evidence type="ECO:0000313" key="9">
    <source>
        <dbReference type="EMBL" id="SJZ98926.1"/>
    </source>
</evidence>
<organism evidence="9 10">
    <name type="scientific">Anaerorhabdus furcosa</name>
    <dbReference type="NCBI Taxonomy" id="118967"/>
    <lineage>
        <taxon>Bacteria</taxon>
        <taxon>Bacillati</taxon>
        <taxon>Bacillota</taxon>
        <taxon>Erysipelotrichia</taxon>
        <taxon>Erysipelotrichales</taxon>
        <taxon>Erysipelotrichaceae</taxon>
        <taxon>Anaerorhabdus</taxon>
    </lineage>
</organism>
<gene>
    <name evidence="9" type="ORF">SAMN02745191_2324</name>
</gene>
<evidence type="ECO:0000313" key="10">
    <source>
        <dbReference type="Proteomes" id="UP000243297"/>
    </source>
</evidence>
<keyword evidence="5" id="KW-0378">Hydrolase</keyword>
<evidence type="ECO:0000256" key="2">
    <source>
        <dbReference type="ARBA" id="ARBA00022654"/>
    </source>
</evidence>
<evidence type="ECO:0000256" key="7">
    <source>
        <dbReference type="ARBA" id="ARBA00023136"/>
    </source>
</evidence>
<evidence type="ECO:0000256" key="4">
    <source>
        <dbReference type="ARBA" id="ARBA00022692"/>
    </source>
</evidence>
<dbReference type="GO" id="GO:0008233">
    <property type="term" value="F:peptidase activity"/>
    <property type="evidence" value="ECO:0007669"/>
    <property type="project" value="UniProtKB-KW"/>
</dbReference>
<proteinExistence type="predicted"/>
<keyword evidence="3" id="KW-0645">Protease</keyword>
<dbReference type="STRING" id="118967.SAMN02745191_2324"/>
<dbReference type="SMART" id="SM00793">
    <property type="entry name" value="AgrB"/>
    <property type="match status" value="1"/>
</dbReference>
<keyword evidence="2" id="KW-0673">Quorum sensing</keyword>
<keyword evidence="4 8" id="KW-0812">Transmembrane</keyword>
<keyword evidence="6 8" id="KW-1133">Transmembrane helix</keyword>
<dbReference type="AlphaFoldDB" id="A0A1T4Q5H2"/>
<dbReference type="RefSeq" id="WP_078712710.1">
    <property type="nucleotide sequence ID" value="NZ_FUWY01000008.1"/>
</dbReference>
<keyword evidence="1" id="KW-1003">Cell membrane</keyword>
<evidence type="ECO:0000256" key="6">
    <source>
        <dbReference type="ARBA" id="ARBA00022989"/>
    </source>
</evidence>
<accession>A0A1T4Q5H2</accession>
<name>A0A1T4Q5H2_9FIRM</name>
<feature type="transmembrane region" description="Helical" evidence="8">
    <location>
        <begin position="135"/>
        <end position="156"/>
    </location>
</feature>
<protein>
    <submittedName>
        <fullName evidence="9">Accessory gene regulator B</fullName>
    </submittedName>
</protein>
<dbReference type="GO" id="GO:0016020">
    <property type="term" value="C:membrane"/>
    <property type="evidence" value="ECO:0007669"/>
    <property type="project" value="InterPro"/>
</dbReference>
<keyword evidence="7 8" id="KW-0472">Membrane</keyword>
<feature type="transmembrane region" description="Helical" evidence="8">
    <location>
        <begin position="55"/>
        <end position="73"/>
    </location>
</feature>
<dbReference type="EMBL" id="FUWY01000008">
    <property type="protein sequence ID" value="SJZ98926.1"/>
    <property type="molecule type" value="Genomic_DNA"/>
</dbReference>
<feature type="transmembrane region" description="Helical" evidence="8">
    <location>
        <begin position="80"/>
        <end position="99"/>
    </location>
</feature>
<evidence type="ECO:0000256" key="5">
    <source>
        <dbReference type="ARBA" id="ARBA00022801"/>
    </source>
</evidence>
<feature type="transmembrane region" description="Helical" evidence="8">
    <location>
        <begin position="105"/>
        <end position="123"/>
    </location>
</feature>
<dbReference type="Pfam" id="PF04647">
    <property type="entry name" value="AgrB"/>
    <property type="match status" value="1"/>
</dbReference>
<feature type="transmembrane region" description="Helical" evidence="8">
    <location>
        <begin position="162"/>
        <end position="180"/>
    </location>
</feature>
<keyword evidence="10" id="KW-1185">Reference proteome</keyword>
<feature type="transmembrane region" description="Helical" evidence="8">
    <location>
        <begin position="27"/>
        <end position="49"/>
    </location>
</feature>
<reference evidence="10" key="1">
    <citation type="submission" date="2017-02" db="EMBL/GenBank/DDBJ databases">
        <authorList>
            <person name="Varghese N."/>
            <person name="Submissions S."/>
        </authorList>
    </citation>
    <scope>NUCLEOTIDE SEQUENCE [LARGE SCALE GENOMIC DNA]</scope>
    <source>
        <strain evidence="10">ATCC 25662</strain>
    </source>
</reference>
<evidence type="ECO:0000256" key="8">
    <source>
        <dbReference type="SAM" id="Phobius"/>
    </source>
</evidence>
<evidence type="ECO:0000256" key="3">
    <source>
        <dbReference type="ARBA" id="ARBA00022670"/>
    </source>
</evidence>
<dbReference type="Proteomes" id="UP000243297">
    <property type="component" value="Unassembled WGS sequence"/>
</dbReference>
<dbReference type="InterPro" id="IPR006741">
    <property type="entry name" value="AgrB"/>
</dbReference>
<dbReference type="GO" id="GO:0006508">
    <property type="term" value="P:proteolysis"/>
    <property type="evidence" value="ECO:0007669"/>
    <property type="project" value="UniProtKB-KW"/>
</dbReference>